<dbReference type="InterPro" id="IPR011009">
    <property type="entry name" value="Kinase-like_dom_sf"/>
</dbReference>
<dbReference type="EMBL" id="HBFO01008754">
    <property type="protein sequence ID" value="CAD8815092.1"/>
    <property type="molecule type" value="Transcribed_RNA"/>
</dbReference>
<evidence type="ECO:0000313" key="8">
    <source>
        <dbReference type="EMBL" id="CAD8815092.1"/>
    </source>
</evidence>
<dbReference type="Gene3D" id="3.40.190.80">
    <property type="match status" value="1"/>
</dbReference>
<evidence type="ECO:0000256" key="4">
    <source>
        <dbReference type="ARBA" id="ARBA00041815"/>
    </source>
</evidence>
<dbReference type="GO" id="GO:0046854">
    <property type="term" value="P:phosphatidylinositol phosphate biosynthetic process"/>
    <property type="evidence" value="ECO:0007669"/>
    <property type="project" value="InterPro"/>
</dbReference>
<feature type="binding site" evidence="6">
    <location>
        <position position="185"/>
    </location>
    <ligand>
        <name>Mg(2+)</name>
        <dbReference type="ChEBI" id="CHEBI:18420"/>
        <label>1</label>
        <note>catalytic</note>
    </ligand>
</feature>
<dbReference type="PANTHER" id="PTHR43028">
    <property type="entry name" value="3'(2'),5'-BISPHOSPHATE NUCLEOTIDASE 1"/>
    <property type="match status" value="1"/>
</dbReference>
<dbReference type="InterPro" id="IPR020550">
    <property type="entry name" value="Inositol_monophosphatase_CS"/>
</dbReference>
<dbReference type="InterPro" id="IPR050725">
    <property type="entry name" value="CysQ/Inositol_MonoPase"/>
</dbReference>
<comment type="similarity">
    <text evidence="1">Belongs to the inositol monophosphatase superfamily.</text>
</comment>
<name>A0A7S1EP96_9CHLO</name>
<dbReference type="PROSITE" id="PS00630">
    <property type="entry name" value="IMP_2"/>
    <property type="match status" value="1"/>
</dbReference>
<dbReference type="GO" id="GO:0008441">
    <property type="term" value="F:3'(2'),5'-bisphosphate nucleotidase activity"/>
    <property type="evidence" value="ECO:0007669"/>
    <property type="project" value="UniProtKB-EC"/>
</dbReference>
<dbReference type="AlphaFoldDB" id="A0A7S1EP96"/>
<dbReference type="Pfam" id="PF00459">
    <property type="entry name" value="Inositol_P"/>
    <property type="match status" value="1"/>
</dbReference>
<dbReference type="PRINTS" id="PR00377">
    <property type="entry name" value="IMPHPHTASES"/>
</dbReference>
<feature type="binding site" evidence="6">
    <location>
        <position position="128"/>
    </location>
    <ligand>
        <name>Mg(2+)</name>
        <dbReference type="ChEBI" id="CHEBI:18420"/>
        <label>1</label>
        <note>catalytic</note>
    </ligand>
</feature>
<keyword evidence="6" id="KW-0479">Metal-binding</keyword>
<keyword evidence="6" id="KW-0460">Magnesium</keyword>
<protein>
    <recommendedName>
        <fullName evidence="3">3'(2'),5'-bisphosphate nucleotidase 1</fullName>
        <ecNumber evidence="2">3.1.3.7</ecNumber>
    </recommendedName>
    <alternativeName>
        <fullName evidence="4">Bisphosphate 3'-nucleotidase 1</fullName>
    </alternativeName>
    <alternativeName>
        <fullName evidence="5">Inositol-polyphosphate 1-phosphatase</fullName>
    </alternativeName>
</protein>
<dbReference type="PANTHER" id="PTHR43028:SF5">
    <property type="entry name" value="3'(2'),5'-BISPHOSPHATE NUCLEOTIDASE 1"/>
    <property type="match status" value="1"/>
</dbReference>
<feature type="binding site" evidence="6">
    <location>
        <position position="329"/>
    </location>
    <ligand>
        <name>Mg(2+)</name>
        <dbReference type="ChEBI" id="CHEBI:18420"/>
        <label>1</label>
        <note>catalytic</note>
    </ligand>
</feature>
<evidence type="ECO:0000256" key="7">
    <source>
        <dbReference type="SAM" id="MobiDB-lite"/>
    </source>
</evidence>
<comment type="cofactor">
    <cofactor evidence="6">
        <name>Mg(2+)</name>
        <dbReference type="ChEBI" id="CHEBI:18420"/>
    </cofactor>
</comment>
<dbReference type="GO" id="GO:0046872">
    <property type="term" value="F:metal ion binding"/>
    <property type="evidence" value="ECO:0007669"/>
    <property type="project" value="UniProtKB-KW"/>
</dbReference>
<proteinExistence type="inferred from homology"/>
<evidence type="ECO:0000256" key="6">
    <source>
        <dbReference type="PIRSR" id="PIRSR600760-2"/>
    </source>
</evidence>
<dbReference type="SUPFAM" id="SSF56655">
    <property type="entry name" value="Carbohydrate phosphatase"/>
    <property type="match status" value="1"/>
</dbReference>
<dbReference type="Gene3D" id="3.90.1200.10">
    <property type="match status" value="1"/>
</dbReference>
<sequence>MRLSPRLRTSASSERLGTPARARRTSCCASPAPSRGMAAHSGAPSGELARLETLLSACVDAALRGCEEIRRVQRAREAAGSDDEGAFVVTRKVASDPRSALTEADVAAQKAIVSALRAQFPAINIVGEEDENDDAAPQSPKSYTGDALREDLCAEAIAKSGEEFAPLSLLTCDAADVTLFIDPVDGTREFVESRLHAVQCLIGIAVRGRAVAGVIGLPFPEGDVERAEACAVFGIVAPGTKRGVIGVHGARGVPWPIKYDNPTADMRSVSGDSKNAALIAAKDIVKTAALESGATYSHGVIGGAGNKLLAVAEGRAEFALMHFGTSLWDTCAPEAIVRAAGGKVTDLYGAPLMHAADAPGGLVNQLGVIGSGPKCTGAMAHDAVCARMRENADLKKLIDRFTAGNASLAVGGDVGQASDVARCLSGAPMSAADVGDKIMRALGISDVQTALLGYSAPEHDAVRGLMSDACRLNLKWSDDADPALPRSAFYKKVDMGNLEYMRLKQITQPLKIARDSKSYRVESSFLASDAAKALELSGIGVPLCYAADLRPHDDDPIESKFSLLLEDFHPDDGWVQERMLKPDQARCALKALARMHAFFLPGSRYRRSSTDADAELRATVWNSGGYWQPNMQPEEQMRILADAWETHMKNFGDAISRDPSMSTADVASVGARLQAHAVAIGAEAHPFSTCPGADDILKCGGARLAALRTVIHGDPKSGNIFVQRKGESWDVGLIDFQWTGFGLGGTDVGHFVCASVAPEGLSADGSAERELIDGYYAAFCAAAAEFGAVSSAEKTSEELLSREELQAQYETGVLDTMRCVFGYQWLRVSASPETLAANAKSVGRNSYNKSLPNALWMIRTADQLIKSREARLTTR</sequence>
<accession>A0A7S1EP96</accession>
<dbReference type="InterPro" id="IPR004119">
    <property type="entry name" value="EcKL"/>
</dbReference>
<reference evidence="8" key="1">
    <citation type="submission" date="2021-01" db="EMBL/GenBank/DDBJ databases">
        <authorList>
            <person name="Corre E."/>
            <person name="Pelletier E."/>
            <person name="Niang G."/>
            <person name="Scheremetjew M."/>
            <person name="Finn R."/>
            <person name="Kale V."/>
            <person name="Holt S."/>
            <person name="Cochrane G."/>
            <person name="Meng A."/>
            <person name="Brown T."/>
            <person name="Cohen L."/>
        </authorList>
    </citation>
    <scope>NUCLEOTIDE SEQUENCE</scope>
    <source>
        <strain evidence="8">Clade-D-RCC1621</strain>
    </source>
</reference>
<organism evidence="8">
    <name type="scientific">Ostreococcus mediterraneus</name>
    <dbReference type="NCBI Taxonomy" id="1486918"/>
    <lineage>
        <taxon>Eukaryota</taxon>
        <taxon>Viridiplantae</taxon>
        <taxon>Chlorophyta</taxon>
        <taxon>Mamiellophyceae</taxon>
        <taxon>Mamiellales</taxon>
        <taxon>Bathycoccaceae</taxon>
        <taxon>Ostreococcus</taxon>
    </lineage>
</organism>
<gene>
    <name evidence="8" type="ORF">OMED0930_LOCUS6212</name>
</gene>
<dbReference type="SUPFAM" id="SSF56112">
    <property type="entry name" value="Protein kinase-like (PK-like)"/>
    <property type="match status" value="1"/>
</dbReference>
<dbReference type="InterPro" id="IPR000760">
    <property type="entry name" value="Inositol_monophosphatase-like"/>
</dbReference>
<dbReference type="EC" id="3.1.3.7" evidence="2"/>
<feature type="binding site" evidence="6">
    <location>
        <position position="182"/>
    </location>
    <ligand>
        <name>Mg(2+)</name>
        <dbReference type="ChEBI" id="CHEBI:18420"/>
        <label>1</label>
        <note>catalytic</note>
    </ligand>
</feature>
<evidence type="ECO:0000256" key="3">
    <source>
        <dbReference type="ARBA" id="ARBA00040342"/>
    </source>
</evidence>
<dbReference type="Gene3D" id="3.30.540.10">
    <property type="entry name" value="Fructose-1,6-Bisphosphatase, subunit A, domain 1"/>
    <property type="match status" value="1"/>
</dbReference>
<evidence type="ECO:0000256" key="1">
    <source>
        <dbReference type="ARBA" id="ARBA00009759"/>
    </source>
</evidence>
<dbReference type="Pfam" id="PF02958">
    <property type="entry name" value="EcKL"/>
    <property type="match status" value="1"/>
</dbReference>
<feature type="region of interest" description="Disordered" evidence="7">
    <location>
        <begin position="1"/>
        <end position="41"/>
    </location>
</feature>
<evidence type="ECO:0000256" key="2">
    <source>
        <dbReference type="ARBA" id="ARBA00012633"/>
    </source>
</evidence>
<evidence type="ECO:0000256" key="5">
    <source>
        <dbReference type="ARBA" id="ARBA00044554"/>
    </source>
</evidence>